<protein>
    <submittedName>
        <fullName evidence="1">Uncharacterized protein</fullName>
    </submittedName>
</protein>
<dbReference type="AlphaFoldDB" id="A0A7M2WWV2"/>
<evidence type="ECO:0000313" key="2">
    <source>
        <dbReference type="Proteomes" id="UP000593765"/>
    </source>
</evidence>
<organism evidence="1 2">
    <name type="scientific">Humisphaera borealis</name>
    <dbReference type="NCBI Taxonomy" id="2807512"/>
    <lineage>
        <taxon>Bacteria</taxon>
        <taxon>Pseudomonadati</taxon>
        <taxon>Planctomycetota</taxon>
        <taxon>Phycisphaerae</taxon>
        <taxon>Tepidisphaerales</taxon>
        <taxon>Tepidisphaeraceae</taxon>
        <taxon>Humisphaera</taxon>
    </lineage>
</organism>
<proteinExistence type="predicted"/>
<sequence>MLHAQQVEELLCLVARMDRQTIARRLSDVRATFPIDFTPQFIETTELDRLRHIFLALCLQTHHIPECDEDEIDVVMEHVA</sequence>
<dbReference type="KEGG" id="hbs:IPV69_00965"/>
<gene>
    <name evidence="1" type="ORF">IPV69_00965</name>
</gene>
<dbReference type="Proteomes" id="UP000593765">
    <property type="component" value="Chromosome"/>
</dbReference>
<accession>A0A7M2WWV2</accession>
<dbReference type="RefSeq" id="WP_206293041.1">
    <property type="nucleotide sequence ID" value="NZ_CP063458.1"/>
</dbReference>
<reference evidence="1 2" key="1">
    <citation type="submission" date="2020-10" db="EMBL/GenBank/DDBJ databases">
        <title>Wide distribution of Phycisphaera-like planctomycetes from WD2101 soil group in peatlands and genome analysis of the first cultivated representative.</title>
        <authorList>
            <person name="Dedysh S.N."/>
            <person name="Beletsky A.V."/>
            <person name="Ivanova A."/>
            <person name="Kulichevskaya I.S."/>
            <person name="Suzina N.E."/>
            <person name="Philippov D.A."/>
            <person name="Rakitin A.L."/>
            <person name="Mardanov A.V."/>
            <person name="Ravin N.V."/>
        </authorList>
    </citation>
    <scope>NUCLEOTIDE SEQUENCE [LARGE SCALE GENOMIC DNA]</scope>
    <source>
        <strain evidence="1 2">M1803</strain>
    </source>
</reference>
<name>A0A7M2WWV2_9BACT</name>
<dbReference type="EMBL" id="CP063458">
    <property type="protein sequence ID" value="QOV89975.1"/>
    <property type="molecule type" value="Genomic_DNA"/>
</dbReference>
<keyword evidence="2" id="KW-1185">Reference proteome</keyword>
<evidence type="ECO:0000313" key="1">
    <source>
        <dbReference type="EMBL" id="QOV89975.1"/>
    </source>
</evidence>